<dbReference type="PANTHER" id="PTHR43852:SF3">
    <property type="entry name" value="NUCLEOTIDYLTRANSFERASE"/>
    <property type="match status" value="1"/>
</dbReference>
<dbReference type="KEGG" id="gme:Gmet_1316"/>
<evidence type="ECO:0000313" key="2">
    <source>
        <dbReference type="EMBL" id="ABB31552.1"/>
    </source>
</evidence>
<sequence>MVCGKCEQGFPPVNLMDCDMEQLKTELAPIFAKYHDEIVAAYLFGSTASGLTSSLSDIDIAVLPRNTDKVSGATLKFHLYADLCRKLNRNDIDLMMMGLSGNLILNDEILRNGKLLYVTDHDARDDFELKVLHRCTDFKFQRRYAMGV</sequence>
<dbReference type="HOGENOM" id="CLU_130257_1_2_7"/>
<dbReference type="SUPFAM" id="SSF81301">
    <property type="entry name" value="Nucleotidyltransferase"/>
    <property type="match status" value="1"/>
</dbReference>
<dbReference type="Proteomes" id="UP000007073">
    <property type="component" value="Chromosome"/>
</dbReference>
<organism evidence="2 3">
    <name type="scientific">Geobacter metallireducens (strain ATCC 53774 / DSM 7210 / GS-15)</name>
    <dbReference type="NCBI Taxonomy" id="269799"/>
    <lineage>
        <taxon>Bacteria</taxon>
        <taxon>Pseudomonadati</taxon>
        <taxon>Thermodesulfobacteriota</taxon>
        <taxon>Desulfuromonadia</taxon>
        <taxon>Geobacterales</taxon>
        <taxon>Geobacteraceae</taxon>
        <taxon>Geobacter</taxon>
    </lineage>
</organism>
<dbReference type="eggNOG" id="COG1708">
    <property type="taxonomic scope" value="Bacteria"/>
</dbReference>
<name>Q39W22_GEOMG</name>
<dbReference type="InterPro" id="IPR052930">
    <property type="entry name" value="TA_antitoxin_MntA"/>
</dbReference>
<dbReference type="InterPro" id="IPR043519">
    <property type="entry name" value="NT_sf"/>
</dbReference>
<dbReference type="AlphaFoldDB" id="Q39W22"/>
<dbReference type="NCBIfam" id="NF047752">
    <property type="entry name" value="MntA_antitoxin"/>
    <property type="match status" value="1"/>
</dbReference>
<evidence type="ECO:0000259" key="1">
    <source>
        <dbReference type="Pfam" id="PF18765"/>
    </source>
</evidence>
<feature type="domain" description="Polymerase beta nucleotidyltransferase" evidence="1">
    <location>
        <begin position="27"/>
        <end position="121"/>
    </location>
</feature>
<accession>Q39W22</accession>
<dbReference type="PANTHER" id="PTHR43852">
    <property type="entry name" value="NUCLEOTIDYLTRANSFERASE"/>
    <property type="match status" value="1"/>
</dbReference>
<dbReference type="STRING" id="269799.Gmet_1316"/>
<keyword evidence="2" id="KW-0808">Transferase</keyword>
<dbReference type="GO" id="GO:0016740">
    <property type="term" value="F:transferase activity"/>
    <property type="evidence" value="ECO:0007669"/>
    <property type="project" value="UniProtKB-KW"/>
</dbReference>
<dbReference type="InterPro" id="IPR041633">
    <property type="entry name" value="Polbeta"/>
</dbReference>
<reference evidence="2 3" key="2">
    <citation type="journal article" date="2009" name="BMC Microbiol.">
        <title>The genome sequence of Geobacter metallireducens: features of metabolism, physiology and regulation common and dissimilar to Geobacter sulfurreducens.</title>
        <authorList>
            <person name="Aklujkar M."/>
            <person name="Krushkal J."/>
            <person name="DiBartolo G."/>
            <person name="Lapidus A."/>
            <person name="Land M.L."/>
            <person name="Lovley D.R."/>
        </authorList>
    </citation>
    <scope>NUCLEOTIDE SEQUENCE [LARGE SCALE GENOMIC DNA]</scope>
    <source>
        <strain evidence="3">ATCC 53774 / DSM 7210 / GS-15</strain>
    </source>
</reference>
<dbReference type="EMBL" id="CP000148">
    <property type="protein sequence ID" value="ABB31552.1"/>
    <property type="molecule type" value="Genomic_DNA"/>
</dbReference>
<protein>
    <submittedName>
        <fullName evidence="2">Nucleotidyltransferase-related protein</fullName>
    </submittedName>
</protein>
<dbReference type="CDD" id="cd05403">
    <property type="entry name" value="NT_KNTase_like"/>
    <property type="match status" value="1"/>
</dbReference>
<gene>
    <name evidence="2" type="ordered locus">Gmet_1316</name>
</gene>
<dbReference type="Pfam" id="PF18765">
    <property type="entry name" value="Polbeta"/>
    <property type="match status" value="1"/>
</dbReference>
<proteinExistence type="predicted"/>
<dbReference type="Gene3D" id="3.30.460.10">
    <property type="entry name" value="Beta Polymerase, domain 2"/>
    <property type="match status" value="1"/>
</dbReference>
<evidence type="ECO:0000313" key="3">
    <source>
        <dbReference type="Proteomes" id="UP000007073"/>
    </source>
</evidence>
<reference evidence="2 3" key="1">
    <citation type="submission" date="2005-10" db="EMBL/GenBank/DDBJ databases">
        <title>Complete sequence of Geobacter metallireducens GS-15.</title>
        <authorList>
            <consortium name="US DOE Joint Genome Institute"/>
            <person name="Copeland A."/>
            <person name="Lucas S."/>
            <person name="Lapidus A."/>
            <person name="Barry K."/>
            <person name="Detter J.C."/>
            <person name="Glavina T."/>
            <person name="Hammon N."/>
            <person name="Israni S."/>
            <person name="Pitluck S."/>
            <person name="Di Bartolo G."/>
            <person name="Chain P."/>
            <person name="Schmutz J."/>
            <person name="Larimer F."/>
            <person name="Land M."/>
            <person name="Kyrpides N."/>
            <person name="Ivanova N."/>
            <person name="Richardson P."/>
        </authorList>
    </citation>
    <scope>NUCLEOTIDE SEQUENCE [LARGE SCALE GENOMIC DNA]</scope>
    <source>
        <strain evidence="3">ATCC 53774 / DSM 7210 / GS-15</strain>
    </source>
</reference>
<keyword evidence="3" id="KW-1185">Reference proteome</keyword>